<feature type="region of interest" description="Disordered" evidence="1">
    <location>
        <begin position="1"/>
        <end position="63"/>
    </location>
</feature>
<protein>
    <submittedName>
        <fullName evidence="2">Uncharacterized protein</fullName>
    </submittedName>
</protein>
<reference evidence="3" key="1">
    <citation type="journal article" date="2017" name="Genome Biol. Evol.">
        <title>The complete genome sequence of the phytopathogenic fungus Sclerotinia sclerotiorum reveals insights into the genome architecture of broad host range pathogens.</title>
        <authorList>
            <person name="Derbyshire M."/>
            <person name="Denton-Giles M."/>
            <person name="Hegedus D."/>
            <person name="Seifbarghy S."/>
            <person name="Rollins J."/>
            <person name="van Kan J."/>
            <person name="Seidl M.F."/>
            <person name="Faino L."/>
            <person name="Mbengue M."/>
            <person name="Navaud O."/>
            <person name="Raffaele S."/>
            <person name="Hammond-Kosack K."/>
            <person name="Heard S."/>
            <person name="Oliver R."/>
        </authorList>
    </citation>
    <scope>NUCLEOTIDE SEQUENCE [LARGE SCALE GENOMIC DNA]</scope>
    <source>
        <strain evidence="3">ATCC 18683 / 1980 / Ss-1</strain>
    </source>
</reference>
<gene>
    <name evidence="2" type="ORF">sscle_01g011520</name>
</gene>
<evidence type="ECO:0000256" key="1">
    <source>
        <dbReference type="SAM" id="MobiDB-lite"/>
    </source>
</evidence>
<sequence length="124" mass="14026">MHKALSKSRVFVPSSPSTSRSTNRIHAHKLSTFDPQRYAEYKSNTSAPPKEKPAKSELKENQNHSIGLNFKDLGATRTVKWIVVVALSIAGTIETVFWTKFAQDEEEEEEEEEEDDDDNDAISM</sequence>
<name>A0A1D9PV18_SCLS1</name>
<organism evidence="2 3">
    <name type="scientific">Sclerotinia sclerotiorum (strain ATCC 18683 / 1980 / Ss-1)</name>
    <name type="common">White mold</name>
    <name type="synonym">Whetzelinia sclerotiorum</name>
    <dbReference type="NCBI Taxonomy" id="665079"/>
    <lineage>
        <taxon>Eukaryota</taxon>
        <taxon>Fungi</taxon>
        <taxon>Dikarya</taxon>
        <taxon>Ascomycota</taxon>
        <taxon>Pezizomycotina</taxon>
        <taxon>Leotiomycetes</taxon>
        <taxon>Helotiales</taxon>
        <taxon>Sclerotiniaceae</taxon>
        <taxon>Sclerotinia</taxon>
    </lineage>
</organism>
<dbReference type="OrthoDB" id="5231661at2759"/>
<dbReference type="AlphaFoldDB" id="A0A1D9PV18"/>
<dbReference type="OMA" id="METIFWT"/>
<feature type="compositionally biased region" description="Basic and acidic residues" evidence="1">
    <location>
        <begin position="49"/>
        <end position="62"/>
    </location>
</feature>
<evidence type="ECO:0000313" key="2">
    <source>
        <dbReference type="EMBL" id="APA06382.1"/>
    </source>
</evidence>
<feature type="region of interest" description="Disordered" evidence="1">
    <location>
        <begin position="101"/>
        <end position="124"/>
    </location>
</feature>
<feature type="compositionally biased region" description="Low complexity" evidence="1">
    <location>
        <begin position="8"/>
        <end position="22"/>
    </location>
</feature>
<feature type="compositionally biased region" description="Acidic residues" evidence="1">
    <location>
        <begin position="104"/>
        <end position="124"/>
    </location>
</feature>
<dbReference type="EMBL" id="CP017814">
    <property type="protein sequence ID" value="APA06382.1"/>
    <property type="molecule type" value="Genomic_DNA"/>
</dbReference>
<dbReference type="VEuPathDB" id="FungiDB:sscle_01g011520"/>
<proteinExistence type="predicted"/>
<evidence type="ECO:0000313" key="3">
    <source>
        <dbReference type="Proteomes" id="UP000177798"/>
    </source>
</evidence>
<dbReference type="RefSeq" id="XP_001596895.1">
    <property type="nucleotide sequence ID" value="XM_001596845.1"/>
</dbReference>
<dbReference type="Proteomes" id="UP000177798">
    <property type="component" value="Chromosome 1"/>
</dbReference>
<accession>A0A1D9PV18</accession>
<dbReference type="KEGG" id="ssl:SS1G_01087"/>